<protein>
    <recommendedName>
        <fullName evidence="4">DUF2393 domain-containing protein</fullName>
    </recommendedName>
</protein>
<proteinExistence type="predicted"/>
<reference evidence="3" key="1">
    <citation type="submission" date="2016-10" db="EMBL/GenBank/DDBJ databases">
        <title>Rodentibacter gen. nov. and new species.</title>
        <authorList>
            <person name="Christensen H."/>
        </authorList>
    </citation>
    <scope>NUCLEOTIDE SEQUENCE [LARGE SCALE GENOMIC DNA]</scope>
    <source>
        <strain evidence="3">Ppn152</strain>
    </source>
</reference>
<organism evidence="2 3">
    <name type="scientific">Rodentibacter caecimuris</name>
    <dbReference type="NCBI Taxonomy" id="1796644"/>
    <lineage>
        <taxon>Bacteria</taxon>
        <taxon>Pseudomonadati</taxon>
        <taxon>Pseudomonadota</taxon>
        <taxon>Gammaproteobacteria</taxon>
        <taxon>Pasteurellales</taxon>
        <taxon>Pasteurellaceae</taxon>
        <taxon>Rodentibacter</taxon>
    </lineage>
</organism>
<dbReference type="RefSeq" id="WP_077587386.1">
    <property type="nucleotide sequence ID" value="NZ_MLAE01000083.1"/>
</dbReference>
<feature type="chain" id="PRO_5012030664" description="DUF2393 domain-containing protein" evidence="1">
    <location>
        <begin position="24"/>
        <end position="164"/>
    </location>
</feature>
<dbReference type="AlphaFoldDB" id="A0A1V3KFV2"/>
<accession>A0A1V3KFV2</accession>
<dbReference type="EMBL" id="MLAE01000083">
    <property type="protein sequence ID" value="OOF75955.1"/>
    <property type="molecule type" value="Genomic_DNA"/>
</dbReference>
<evidence type="ECO:0008006" key="4">
    <source>
        <dbReference type="Google" id="ProtNLM"/>
    </source>
</evidence>
<name>A0A1V3KFV2_9PAST</name>
<sequence length="164" mass="18694">MKNLKPFIAVSMVSLFLAMNTLAAPTKTASKITTKKENVAEVEAISQAVSINVEDRQLMIDNNGQALVMFKYVVTNSGNKPISNIQWISAYVSKREIVHSQNMQLELESTLMPGKSVTINLQIPFVQIEEKFRPIFTNPQSRIDVYPIDRIIRFNDKKELHERK</sequence>
<gene>
    <name evidence="2" type="ORF">BKG96_10410</name>
</gene>
<keyword evidence="1" id="KW-0732">Signal</keyword>
<evidence type="ECO:0000313" key="3">
    <source>
        <dbReference type="Proteomes" id="UP000189114"/>
    </source>
</evidence>
<comment type="caution">
    <text evidence="2">The sequence shown here is derived from an EMBL/GenBank/DDBJ whole genome shotgun (WGS) entry which is preliminary data.</text>
</comment>
<feature type="signal peptide" evidence="1">
    <location>
        <begin position="1"/>
        <end position="23"/>
    </location>
</feature>
<evidence type="ECO:0000313" key="2">
    <source>
        <dbReference type="EMBL" id="OOF75955.1"/>
    </source>
</evidence>
<evidence type="ECO:0000256" key="1">
    <source>
        <dbReference type="SAM" id="SignalP"/>
    </source>
</evidence>
<dbReference type="Proteomes" id="UP000189114">
    <property type="component" value="Unassembled WGS sequence"/>
</dbReference>